<dbReference type="InterPro" id="IPR047647">
    <property type="entry name" value="ISAs1_transpos"/>
</dbReference>
<feature type="domain" description="H repeat-associated protein N-terminal" evidence="3">
    <location>
        <begin position="36"/>
        <end position="123"/>
    </location>
</feature>
<dbReference type="Proteomes" id="UP001500839">
    <property type="component" value="Unassembled WGS sequence"/>
</dbReference>
<dbReference type="NCBIfam" id="NF033564">
    <property type="entry name" value="transpos_ISAs1"/>
    <property type="match status" value="1"/>
</dbReference>
<dbReference type="InterPro" id="IPR051698">
    <property type="entry name" value="Transposase_11-like"/>
</dbReference>
<feature type="domain" description="Transposase IS4-like" evidence="2">
    <location>
        <begin position="132"/>
        <end position="358"/>
    </location>
</feature>
<dbReference type="Pfam" id="PF13808">
    <property type="entry name" value="DDE_Tnp_1_assoc"/>
    <property type="match status" value="1"/>
</dbReference>
<keyword evidence="1" id="KW-0472">Membrane</keyword>
<comment type="caution">
    <text evidence="4">The sequence shown here is derived from an EMBL/GenBank/DDBJ whole genome shotgun (WGS) entry which is preliminary data.</text>
</comment>
<evidence type="ECO:0000313" key="4">
    <source>
        <dbReference type="EMBL" id="GAA4816964.1"/>
    </source>
</evidence>
<dbReference type="InterPro" id="IPR002559">
    <property type="entry name" value="Transposase_11"/>
</dbReference>
<accession>A0ABP9CR64</accession>
<evidence type="ECO:0000313" key="5">
    <source>
        <dbReference type="Proteomes" id="UP001500839"/>
    </source>
</evidence>
<organism evidence="4 5">
    <name type="scientific">Tomitella cavernea</name>
    <dbReference type="NCBI Taxonomy" id="1387982"/>
    <lineage>
        <taxon>Bacteria</taxon>
        <taxon>Bacillati</taxon>
        <taxon>Actinomycetota</taxon>
        <taxon>Actinomycetes</taxon>
        <taxon>Mycobacteriales</taxon>
        <taxon>Tomitella</taxon>
    </lineage>
</organism>
<feature type="transmembrane region" description="Helical" evidence="1">
    <location>
        <begin position="54"/>
        <end position="79"/>
    </location>
</feature>
<dbReference type="PANTHER" id="PTHR30298:SF0">
    <property type="entry name" value="PROTEIN YBFL-RELATED"/>
    <property type="match status" value="1"/>
</dbReference>
<sequence length="396" mass="43246">MPATPVCPTTASIVDTDDPVLGGLADIPSAPRELREVIAQIPDPRKARGIRHRIPAVVLLAATAVVAGACSFAAIAQWAHDCGRELLDTAGMADAQIPSKPTIRRILEQIDAHTFDLLVYEWMRLSFTTIDGRRIIACDGKTVRGAKDSDGNQPHLLAAMDHRTGAVIGQADVAAKTNEIPMLRELLGQFDLTDRVVTVDALHTQRGTIEHIVSRGGHVVMTVKKNQPALHKELAALPWSRIDGESAVDRSHGRRVRRTIKAAQVPAGVAGFPLIGQVVQIRRTRTVHGRKHVELVYLISDLDMAHAQPAEIAAWVRGHWGIENRVHYVRDVTYREDASRIRTGSGPRVMATLRNLALGMHRAAGHRNIAAACRHYQHCLQDAIKLVLTSGTPTLT</sequence>
<proteinExistence type="predicted"/>
<keyword evidence="1" id="KW-0812">Transmembrane</keyword>
<dbReference type="InterPro" id="IPR032806">
    <property type="entry name" value="YbfD_N"/>
</dbReference>
<keyword evidence="1" id="KW-1133">Transmembrane helix</keyword>
<protein>
    <submittedName>
        <fullName evidence="4">ISAs1 family transposase</fullName>
    </submittedName>
</protein>
<reference evidence="5" key="1">
    <citation type="journal article" date="2019" name="Int. J. Syst. Evol. Microbiol.">
        <title>The Global Catalogue of Microorganisms (GCM) 10K type strain sequencing project: providing services to taxonomists for standard genome sequencing and annotation.</title>
        <authorList>
            <consortium name="The Broad Institute Genomics Platform"/>
            <consortium name="The Broad Institute Genome Sequencing Center for Infectious Disease"/>
            <person name="Wu L."/>
            <person name="Ma J."/>
        </authorList>
    </citation>
    <scope>NUCLEOTIDE SEQUENCE [LARGE SCALE GENOMIC DNA]</scope>
    <source>
        <strain evidence="5">JCM 18542</strain>
    </source>
</reference>
<evidence type="ECO:0000259" key="2">
    <source>
        <dbReference type="Pfam" id="PF01609"/>
    </source>
</evidence>
<keyword evidence="5" id="KW-1185">Reference proteome</keyword>
<name>A0ABP9CR64_9ACTN</name>
<evidence type="ECO:0000256" key="1">
    <source>
        <dbReference type="SAM" id="Phobius"/>
    </source>
</evidence>
<evidence type="ECO:0000259" key="3">
    <source>
        <dbReference type="Pfam" id="PF13808"/>
    </source>
</evidence>
<dbReference type="Pfam" id="PF01609">
    <property type="entry name" value="DDE_Tnp_1"/>
    <property type="match status" value="1"/>
</dbReference>
<dbReference type="PANTHER" id="PTHR30298">
    <property type="entry name" value="H REPEAT-ASSOCIATED PREDICTED TRANSPOSASE"/>
    <property type="match status" value="1"/>
</dbReference>
<gene>
    <name evidence="4" type="ORF">GCM10023353_24300</name>
</gene>
<dbReference type="EMBL" id="BAABKQ010000001">
    <property type="protein sequence ID" value="GAA4816964.1"/>
    <property type="molecule type" value="Genomic_DNA"/>
</dbReference>